<evidence type="ECO:0000313" key="2">
    <source>
        <dbReference type="EMBL" id="KJH70051.1"/>
    </source>
</evidence>
<dbReference type="Proteomes" id="UP000032452">
    <property type="component" value="Unassembled WGS sequence"/>
</dbReference>
<protein>
    <submittedName>
        <fullName evidence="2">Uncharacterized protein</fullName>
    </submittedName>
</protein>
<feature type="chain" id="PRO_5002337468" evidence="1">
    <location>
        <begin position="24"/>
        <end position="425"/>
    </location>
</feature>
<proteinExistence type="predicted"/>
<dbReference type="PATRIC" id="fig|1618023.3.peg.2050"/>
<dbReference type="Gene3D" id="3.20.20.80">
    <property type="entry name" value="Glycosidases"/>
    <property type="match status" value="1"/>
</dbReference>
<sequence>MSFWAKLVASILVLGLFSSSVQAAEEKARRADDFVDSVGVNTHLYYNESVYYKRYNDLIKPKLVELGVRHIRDGCVYNLNGYMDRLRELKELGGIRATLVCDPRDIKVDAAVDLVKEIGTDVIEAVQATNEYNLSGNGNWASDLRNFQRQLWQGIKGDGATSGVKVYGPSLVEAGAYAALGDMSEYQDYGAMNNYMSGRNPGNSGWGSDGYGSLDWNVRSTKKASLSDPIVTTETGYHQVTSTGNGHKGVPEDIAAKYTPRLVLEQFNYGIPRTYIYEFINTYNNPGSLYMNFGLLRNDGSEKPAYKALKNLFNLLKDPGASFSPGSLDYVLSGDTEDVHHTLLQKQDGTFYLVLWLEKSGYNVDTKKWLDVPTQKVTLTLNTEISKATIYVPNDSSSMKSSQTYPKQLDIDVSDRAQVIELAGK</sequence>
<dbReference type="OrthoDB" id="525131at2"/>
<keyword evidence="1" id="KW-0732">Signal</keyword>
<dbReference type="AlphaFoldDB" id="A0A0D8ZS60"/>
<dbReference type="STRING" id="1618023.UH38_20055"/>
<reference evidence="2 3" key="1">
    <citation type="submission" date="2015-02" db="EMBL/GenBank/DDBJ databases">
        <title>Draft genome of a novel marine cyanobacterium (Chroococcales) isolated from South Atlantic Ocean.</title>
        <authorList>
            <person name="Rigonato J."/>
            <person name="Alvarenga D.O."/>
            <person name="Branco L.H."/>
            <person name="Varani A.M."/>
            <person name="Brandini F.P."/>
            <person name="Fiore M.F."/>
        </authorList>
    </citation>
    <scope>NUCLEOTIDE SEQUENCE [LARGE SCALE GENOMIC DNA]</scope>
    <source>
        <strain evidence="2 3">CENA595</strain>
    </source>
</reference>
<gene>
    <name evidence="2" type="ORF">UH38_20055</name>
</gene>
<evidence type="ECO:0000256" key="1">
    <source>
        <dbReference type="SAM" id="SignalP"/>
    </source>
</evidence>
<name>A0A0D8ZS60_9CYAN</name>
<comment type="caution">
    <text evidence="2">The sequence shown here is derived from an EMBL/GenBank/DDBJ whole genome shotgun (WGS) entry which is preliminary data.</text>
</comment>
<accession>A0A0D8ZS60</accession>
<evidence type="ECO:0000313" key="3">
    <source>
        <dbReference type="Proteomes" id="UP000032452"/>
    </source>
</evidence>
<organism evidence="2 3">
    <name type="scientific">Aliterella atlantica CENA595</name>
    <dbReference type="NCBI Taxonomy" id="1618023"/>
    <lineage>
        <taxon>Bacteria</taxon>
        <taxon>Bacillati</taxon>
        <taxon>Cyanobacteriota</taxon>
        <taxon>Cyanophyceae</taxon>
        <taxon>Chroococcidiopsidales</taxon>
        <taxon>Aliterellaceae</taxon>
        <taxon>Aliterella</taxon>
    </lineage>
</organism>
<dbReference type="EMBL" id="JYON01000028">
    <property type="protein sequence ID" value="KJH70051.1"/>
    <property type="molecule type" value="Genomic_DNA"/>
</dbReference>
<keyword evidence="3" id="KW-1185">Reference proteome</keyword>
<dbReference type="InterPro" id="IPR017853">
    <property type="entry name" value="GH"/>
</dbReference>
<dbReference type="SUPFAM" id="SSF51445">
    <property type="entry name" value="(Trans)glycosidases"/>
    <property type="match status" value="1"/>
</dbReference>
<feature type="signal peptide" evidence="1">
    <location>
        <begin position="1"/>
        <end position="23"/>
    </location>
</feature>
<dbReference type="RefSeq" id="WP_045056477.1">
    <property type="nucleotide sequence ID" value="NZ_CAWMDP010000024.1"/>
</dbReference>